<evidence type="ECO:0000313" key="5">
    <source>
        <dbReference type="EMBL" id="SMC24248.1"/>
    </source>
</evidence>
<feature type="transmembrane region" description="Helical" evidence="3">
    <location>
        <begin position="652"/>
        <end position="675"/>
    </location>
</feature>
<feature type="transmembrane region" description="Helical" evidence="3">
    <location>
        <begin position="565"/>
        <end position="592"/>
    </location>
</feature>
<dbReference type="EMBL" id="FWXD01000009">
    <property type="protein sequence ID" value="SMC24248.1"/>
    <property type="molecule type" value="Genomic_DNA"/>
</dbReference>
<keyword evidence="3" id="KW-0472">Membrane</keyword>
<dbReference type="NCBIfam" id="TIGR01760">
    <property type="entry name" value="tape_meas_TP901"/>
    <property type="match status" value="1"/>
</dbReference>
<feature type="coiled-coil region" evidence="2">
    <location>
        <begin position="134"/>
        <end position="168"/>
    </location>
</feature>
<keyword evidence="6" id="KW-1185">Reference proteome</keyword>
<feature type="transmembrane region" description="Helical" evidence="3">
    <location>
        <begin position="613"/>
        <end position="632"/>
    </location>
</feature>
<dbReference type="PANTHER" id="PTHR37813">
    <property type="entry name" value="FELS-2 PROPHAGE PROTEIN"/>
    <property type="match status" value="1"/>
</dbReference>
<organism evidence="5 6">
    <name type="scientific">Andreprevotia lacus DSM 23236</name>
    <dbReference type="NCBI Taxonomy" id="1121001"/>
    <lineage>
        <taxon>Bacteria</taxon>
        <taxon>Pseudomonadati</taxon>
        <taxon>Pseudomonadota</taxon>
        <taxon>Betaproteobacteria</taxon>
        <taxon>Neisseriales</taxon>
        <taxon>Chitinibacteraceae</taxon>
        <taxon>Andreprevotia</taxon>
    </lineage>
</organism>
<keyword evidence="3" id="KW-0812">Transmembrane</keyword>
<dbReference type="AlphaFoldDB" id="A0A1W1XL69"/>
<evidence type="ECO:0000256" key="1">
    <source>
        <dbReference type="ARBA" id="ARBA00022612"/>
    </source>
</evidence>
<keyword evidence="3" id="KW-1133">Transmembrane helix</keyword>
<dbReference type="PANTHER" id="PTHR37813:SF1">
    <property type="entry name" value="FELS-2 PROPHAGE PROTEIN"/>
    <property type="match status" value="1"/>
</dbReference>
<keyword evidence="2" id="KW-0175">Coiled coil</keyword>
<dbReference type="Pfam" id="PF10145">
    <property type="entry name" value="PhageMin_Tail"/>
    <property type="match status" value="1"/>
</dbReference>
<evidence type="ECO:0000256" key="2">
    <source>
        <dbReference type="SAM" id="Coils"/>
    </source>
</evidence>
<evidence type="ECO:0000259" key="4">
    <source>
        <dbReference type="Pfam" id="PF10145"/>
    </source>
</evidence>
<sequence>MELADRVSKPLKQVMASSSGLAKAVQATREQLKGLGKAQQEAQALRALSAEAKATGNSLHVADAYAKALGSQLARTANPTRDMVRQFKDADKAAAKLREQHAGQTKELLRLRSAMNAAGVRNLAQHEQQLAGAVARANVELARQDAALARANKRAQQMQSIRQRYDKTIAARDKLAGAGVAMGAAGAGLTAPVVGIAKEFANAENAGMRLKVAMMGVGGVVGPQFDQINRQAMKLGDKLPGATSDFQDMMTMLLRQGMTPQTILGGMGEATAYLAVQLEKTPTAAAEFASKMQDATRTTERDMMGLMDVIQRAYYLGVDDNNMLQGFTKLSPALDIIKAKGLDAAKALAPLLVMSDQAGMAGEAAGNAYRKVFQAGLDIKKVAKGNALLGGTGIKLDFTNGKGQFGGMDNLFAQLAKLKGIQQDTKRIAVIKQIFGDDAETLQVVGLLIDKGKEGYAEVQAKMAAQADLQTRVNAQLGTLKNLWESAAGTFTNGLVAFGETIAPELKALTTWLGDVAEKTGAWARANPELAGLLVKTAGVLGVLLVVLGTLSIAISALLGPLAVLGAVFSFLAANPIIIAIGLIAVAALLIYKNWQPLAAFFSGLWSSVDGVFAKYPILNWIFPIIGIPRLIARHWGEITGFFGRVWSEVKAAFSGGIGGVAALIVNWSPLGLFYRAFAGVLSWFGIELPGKFTDFAGQCMRSVWNGITAAASGAWQAVGAVWQTIKDAFAGGITGVSELIVNWSPVGLFYQAFAEVLSWFGVELPGKFTEFGRNLMQGMVNGITGMLGTVKDTITGAADNTVSWFKEKLGIHSPSRVFAQLGNFTMQGLDKGLQQGQGGPISSVIGLGKQLATVAAGFAVGTAAAAGVRVDTRAPISSAVAAPAGTGQVVQLGGIHIYPAPGMDERQLAELVERKVAALLRQVNNPRSRLVDSE</sequence>
<protein>
    <submittedName>
        <fullName evidence="5">Phage tail tape measure protein, TP901 family, core region</fullName>
    </submittedName>
</protein>
<evidence type="ECO:0000256" key="3">
    <source>
        <dbReference type="SAM" id="Phobius"/>
    </source>
</evidence>
<dbReference type="STRING" id="1121001.SAMN02745857_01789"/>
<dbReference type="Proteomes" id="UP000192761">
    <property type="component" value="Unassembled WGS sequence"/>
</dbReference>
<proteinExistence type="predicted"/>
<name>A0A1W1XL69_9NEIS</name>
<feature type="domain" description="Phage tail tape measure protein" evidence="4">
    <location>
        <begin position="230"/>
        <end position="436"/>
    </location>
</feature>
<feature type="transmembrane region" description="Helical" evidence="3">
    <location>
        <begin position="533"/>
        <end position="559"/>
    </location>
</feature>
<reference evidence="5 6" key="1">
    <citation type="submission" date="2017-04" db="EMBL/GenBank/DDBJ databases">
        <authorList>
            <person name="Afonso C.L."/>
            <person name="Miller P.J."/>
            <person name="Scott M.A."/>
            <person name="Spackman E."/>
            <person name="Goraichik I."/>
            <person name="Dimitrov K.M."/>
            <person name="Suarez D.L."/>
            <person name="Swayne D.E."/>
        </authorList>
    </citation>
    <scope>NUCLEOTIDE SEQUENCE [LARGE SCALE GENOMIC DNA]</scope>
    <source>
        <strain evidence="5 6">DSM 23236</strain>
    </source>
</reference>
<evidence type="ECO:0000313" key="6">
    <source>
        <dbReference type="Proteomes" id="UP000192761"/>
    </source>
</evidence>
<keyword evidence="1" id="KW-1188">Viral release from host cell</keyword>
<accession>A0A1W1XL69</accession>
<gene>
    <name evidence="5" type="ORF">SAMN02745857_01789</name>
</gene>
<dbReference type="InterPro" id="IPR010090">
    <property type="entry name" value="Phage_tape_meas"/>
</dbReference>